<feature type="compositionally biased region" description="Basic and acidic residues" evidence="1">
    <location>
        <begin position="117"/>
        <end position="138"/>
    </location>
</feature>
<name>A0A2H3BV46_9AGAR</name>
<evidence type="ECO:0000256" key="1">
    <source>
        <dbReference type="SAM" id="MobiDB-lite"/>
    </source>
</evidence>
<accession>A0A2H3BV46</accession>
<gene>
    <name evidence="2" type="ORF">ARMSODRAFT_971917</name>
</gene>
<sequence length="203" mass="23187">MPPLCIDNRRMVEYWNKRAIGIVRWPRVNDSEILFLGVALLDARNENAIRACPRFSGIEFVQLETSSPFSDEEMIGGDVWKDELRIWLLKLNPRRTRRIRLNVVDLIGRKCPDRASEHAWASERDEVSDGDQPIKRAGGDAMKPAGQWEPEPDVTSYRRPARKMEAIDLSESHLLQGSENQTFGQDPRLSLVALVSTADVDKY</sequence>
<organism evidence="2 3">
    <name type="scientific">Armillaria solidipes</name>
    <dbReference type="NCBI Taxonomy" id="1076256"/>
    <lineage>
        <taxon>Eukaryota</taxon>
        <taxon>Fungi</taxon>
        <taxon>Dikarya</taxon>
        <taxon>Basidiomycota</taxon>
        <taxon>Agaricomycotina</taxon>
        <taxon>Agaricomycetes</taxon>
        <taxon>Agaricomycetidae</taxon>
        <taxon>Agaricales</taxon>
        <taxon>Marasmiineae</taxon>
        <taxon>Physalacriaceae</taxon>
        <taxon>Armillaria</taxon>
    </lineage>
</organism>
<proteinExistence type="predicted"/>
<dbReference type="Proteomes" id="UP000218334">
    <property type="component" value="Unassembled WGS sequence"/>
</dbReference>
<evidence type="ECO:0000313" key="3">
    <source>
        <dbReference type="Proteomes" id="UP000218334"/>
    </source>
</evidence>
<dbReference type="EMBL" id="KZ293420">
    <property type="protein sequence ID" value="PBK73480.1"/>
    <property type="molecule type" value="Genomic_DNA"/>
</dbReference>
<feature type="region of interest" description="Disordered" evidence="1">
    <location>
        <begin position="117"/>
        <end position="157"/>
    </location>
</feature>
<reference evidence="3" key="1">
    <citation type="journal article" date="2017" name="Nat. Ecol. Evol.">
        <title>Genome expansion and lineage-specific genetic innovations in the forest pathogenic fungi Armillaria.</title>
        <authorList>
            <person name="Sipos G."/>
            <person name="Prasanna A.N."/>
            <person name="Walter M.C."/>
            <person name="O'Connor E."/>
            <person name="Balint B."/>
            <person name="Krizsan K."/>
            <person name="Kiss B."/>
            <person name="Hess J."/>
            <person name="Varga T."/>
            <person name="Slot J."/>
            <person name="Riley R."/>
            <person name="Boka B."/>
            <person name="Rigling D."/>
            <person name="Barry K."/>
            <person name="Lee J."/>
            <person name="Mihaltcheva S."/>
            <person name="LaButti K."/>
            <person name="Lipzen A."/>
            <person name="Waldron R."/>
            <person name="Moloney N.M."/>
            <person name="Sperisen C."/>
            <person name="Kredics L."/>
            <person name="Vagvoelgyi C."/>
            <person name="Patrignani A."/>
            <person name="Fitzpatrick D."/>
            <person name="Nagy I."/>
            <person name="Doyle S."/>
            <person name="Anderson J.B."/>
            <person name="Grigoriev I.V."/>
            <person name="Gueldener U."/>
            <person name="Muensterkoetter M."/>
            <person name="Nagy L.G."/>
        </authorList>
    </citation>
    <scope>NUCLEOTIDE SEQUENCE [LARGE SCALE GENOMIC DNA]</scope>
    <source>
        <strain evidence="3">28-4</strain>
    </source>
</reference>
<keyword evidence="3" id="KW-1185">Reference proteome</keyword>
<dbReference type="AlphaFoldDB" id="A0A2H3BV46"/>
<protein>
    <submittedName>
        <fullName evidence="2">Uncharacterized protein</fullName>
    </submittedName>
</protein>
<evidence type="ECO:0000313" key="2">
    <source>
        <dbReference type="EMBL" id="PBK73480.1"/>
    </source>
</evidence>